<name>A0A815PK89_9BILA</name>
<evidence type="ECO:0000313" key="3">
    <source>
        <dbReference type="Proteomes" id="UP000663855"/>
    </source>
</evidence>
<organism evidence="1 3">
    <name type="scientific">Rotaria magnacalcarata</name>
    <dbReference type="NCBI Taxonomy" id="392030"/>
    <lineage>
        <taxon>Eukaryota</taxon>
        <taxon>Metazoa</taxon>
        <taxon>Spiralia</taxon>
        <taxon>Gnathifera</taxon>
        <taxon>Rotifera</taxon>
        <taxon>Eurotatoria</taxon>
        <taxon>Bdelloidea</taxon>
        <taxon>Philodinida</taxon>
        <taxon>Philodinidae</taxon>
        <taxon>Rotaria</taxon>
    </lineage>
</organism>
<dbReference type="AlphaFoldDB" id="A0A815PK89"/>
<evidence type="ECO:0000313" key="1">
    <source>
        <dbReference type="EMBL" id="CAF1450395.1"/>
    </source>
</evidence>
<protein>
    <submittedName>
        <fullName evidence="1">Uncharacterized protein</fullName>
    </submittedName>
</protein>
<dbReference type="EMBL" id="CAJNOV010011508">
    <property type="protein sequence ID" value="CAF1450395.1"/>
    <property type="molecule type" value="Genomic_DNA"/>
</dbReference>
<sequence>MGSLFNKPPPPAELEVDPWEYNRHEWEKTDWTERYIPTQHKRGKQPVIYVAAFLPAASPCCGGFGGVPQFGSSFPFGGGYQ</sequence>
<accession>A0A815PK89</accession>
<evidence type="ECO:0000313" key="2">
    <source>
        <dbReference type="EMBL" id="CAF3955470.1"/>
    </source>
</evidence>
<dbReference type="Proteomes" id="UP000663855">
    <property type="component" value="Unassembled WGS sequence"/>
</dbReference>
<reference evidence="1" key="1">
    <citation type="submission" date="2021-02" db="EMBL/GenBank/DDBJ databases">
        <authorList>
            <person name="Nowell W R."/>
        </authorList>
    </citation>
    <scope>NUCLEOTIDE SEQUENCE</scope>
</reference>
<dbReference type="Proteomes" id="UP000681967">
    <property type="component" value="Unassembled WGS sequence"/>
</dbReference>
<proteinExistence type="predicted"/>
<dbReference type="EMBL" id="CAJOBH010003519">
    <property type="protein sequence ID" value="CAF3955470.1"/>
    <property type="molecule type" value="Genomic_DNA"/>
</dbReference>
<comment type="caution">
    <text evidence="1">The sequence shown here is derived from an EMBL/GenBank/DDBJ whole genome shotgun (WGS) entry which is preliminary data.</text>
</comment>
<gene>
    <name evidence="2" type="ORF">BYL167_LOCUS11253</name>
    <name evidence="1" type="ORF">CJN711_LOCUS24535</name>
</gene>